<accession>A0ABV6J9V8</accession>
<feature type="domain" description="Peptidase S74" evidence="2">
    <location>
        <begin position="93"/>
        <end position="144"/>
    </location>
</feature>
<comment type="caution">
    <text evidence="3">The sequence shown here is derived from an EMBL/GenBank/DDBJ whole genome shotgun (WGS) entry which is preliminary data.</text>
</comment>
<protein>
    <submittedName>
        <fullName evidence="3">Tail fiber domain-containing protein</fullName>
    </submittedName>
</protein>
<evidence type="ECO:0000313" key="4">
    <source>
        <dbReference type="Proteomes" id="UP001589818"/>
    </source>
</evidence>
<name>A0ABV6J9V8_9BACL</name>
<dbReference type="Proteomes" id="UP001589818">
    <property type="component" value="Unassembled WGS sequence"/>
</dbReference>
<proteinExistence type="predicted"/>
<gene>
    <name evidence="3" type="ORF">ACFFJ8_14845</name>
</gene>
<dbReference type="EMBL" id="JBHLVF010000019">
    <property type="protein sequence ID" value="MFC0392646.1"/>
    <property type="molecule type" value="Genomic_DNA"/>
</dbReference>
<evidence type="ECO:0000313" key="3">
    <source>
        <dbReference type="EMBL" id="MFC0392646.1"/>
    </source>
</evidence>
<reference evidence="3 4" key="1">
    <citation type="submission" date="2024-09" db="EMBL/GenBank/DDBJ databases">
        <authorList>
            <person name="Sun Q."/>
            <person name="Mori K."/>
        </authorList>
    </citation>
    <scope>NUCLEOTIDE SEQUENCE [LARGE SCALE GENOMIC DNA]</scope>
    <source>
        <strain evidence="3 4">CCM 4839</strain>
    </source>
</reference>
<keyword evidence="4" id="KW-1185">Reference proteome</keyword>
<dbReference type="RefSeq" id="WP_204822742.1">
    <property type="nucleotide sequence ID" value="NZ_JANHOF010000034.1"/>
</dbReference>
<dbReference type="InterPro" id="IPR030392">
    <property type="entry name" value="S74_ICA"/>
</dbReference>
<evidence type="ECO:0000259" key="2">
    <source>
        <dbReference type="Pfam" id="PF13884"/>
    </source>
</evidence>
<dbReference type="Pfam" id="PF13884">
    <property type="entry name" value="Peptidase_S74"/>
    <property type="match status" value="1"/>
</dbReference>
<organism evidence="3 4">
    <name type="scientific">Paenibacillus mendelii</name>
    <dbReference type="NCBI Taxonomy" id="206163"/>
    <lineage>
        <taxon>Bacteria</taxon>
        <taxon>Bacillati</taxon>
        <taxon>Bacillota</taxon>
        <taxon>Bacilli</taxon>
        <taxon>Bacillales</taxon>
        <taxon>Paenibacillaceae</taxon>
        <taxon>Paenibacillus</taxon>
    </lineage>
</organism>
<sequence>MPTLVGESNVVNIPALRLYQALVGQSALLIEGLTPQGWILSVYNDGWINTAGGISARDDIQSQKDIFAQRDVVAQRNVVARGDVFSRGVQLTCDKNSKENFSDVSSLQVLDKLASMPIQSWNYKDDPTSVRHIGPTAQDFQTAFGLNGEDDIHISSIDLQGVALGAIQGLNEKNEKLMAENAQLHANLAKLEARLSALEAKE</sequence>
<evidence type="ECO:0000256" key="1">
    <source>
        <dbReference type="SAM" id="Coils"/>
    </source>
</evidence>
<keyword evidence="1" id="KW-0175">Coiled coil</keyword>
<feature type="coiled-coil region" evidence="1">
    <location>
        <begin position="167"/>
        <end position="201"/>
    </location>
</feature>